<dbReference type="EMBL" id="JAAZON010000628">
    <property type="protein sequence ID" value="NMC64219.1"/>
    <property type="molecule type" value="Genomic_DNA"/>
</dbReference>
<dbReference type="Pfam" id="PF05170">
    <property type="entry name" value="AsmA"/>
    <property type="match status" value="1"/>
</dbReference>
<proteinExistence type="predicted"/>
<accession>A0A7X9FTX3</accession>
<dbReference type="PANTHER" id="PTHR30441:SF8">
    <property type="entry name" value="DUF748 DOMAIN-CONTAINING PROTEIN"/>
    <property type="match status" value="1"/>
</dbReference>
<feature type="domain" description="AsmA" evidence="2">
    <location>
        <begin position="5"/>
        <end position="118"/>
    </location>
</feature>
<evidence type="ECO:0000259" key="2">
    <source>
        <dbReference type="Pfam" id="PF05170"/>
    </source>
</evidence>
<evidence type="ECO:0000256" key="1">
    <source>
        <dbReference type="SAM" id="MobiDB-lite"/>
    </source>
</evidence>
<dbReference type="InterPro" id="IPR007844">
    <property type="entry name" value="AsmA"/>
</dbReference>
<reference evidence="3 4" key="1">
    <citation type="journal article" date="2020" name="Biotechnol. Biofuels">
        <title>New insights from the biogas microbiome by comprehensive genome-resolved metagenomics of nearly 1600 species originating from multiple anaerobic digesters.</title>
        <authorList>
            <person name="Campanaro S."/>
            <person name="Treu L."/>
            <person name="Rodriguez-R L.M."/>
            <person name="Kovalovszki A."/>
            <person name="Ziels R.M."/>
            <person name="Maus I."/>
            <person name="Zhu X."/>
            <person name="Kougias P.G."/>
            <person name="Basile A."/>
            <person name="Luo G."/>
            <person name="Schluter A."/>
            <person name="Konstantinidis K.T."/>
            <person name="Angelidaki I."/>
        </authorList>
    </citation>
    <scope>NUCLEOTIDE SEQUENCE [LARGE SCALE GENOMIC DNA]</scope>
    <source>
        <strain evidence="3">AS27yjCOA_65</strain>
    </source>
</reference>
<organism evidence="3 4">
    <name type="scientific">SAR324 cluster bacterium</name>
    <dbReference type="NCBI Taxonomy" id="2024889"/>
    <lineage>
        <taxon>Bacteria</taxon>
        <taxon>Deltaproteobacteria</taxon>
        <taxon>SAR324 cluster</taxon>
    </lineage>
</organism>
<evidence type="ECO:0000313" key="3">
    <source>
        <dbReference type="EMBL" id="NMC64219.1"/>
    </source>
</evidence>
<name>A0A7X9FTX3_9DELT</name>
<dbReference type="Proteomes" id="UP000524246">
    <property type="component" value="Unassembled WGS sequence"/>
</dbReference>
<dbReference type="InterPro" id="IPR052894">
    <property type="entry name" value="AsmA-related"/>
</dbReference>
<protein>
    <submittedName>
        <fullName evidence="3">AsmA family protein</fullName>
    </submittedName>
</protein>
<dbReference type="GO" id="GO:0005886">
    <property type="term" value="C:plasma membrane"/>
    <property type="evidence" value="ECO:0007669"/>
    <property type="project" value="TreeGrafter"/>
</dbReference>
<dbReference type="AlphaFoldDB" id="A0A7X9FTX3"/>
<evidence type="ECO:0000313" key="4">
    <source>
        <dbReference type="Proteomes" id="UP000524246"/>
    </source>
</evidence>
<sequence>MRRILIIGFLVVAFAVAIIFVLALANANSLISHYKEQLERLASNSVGAQVSFNEVKAYIWPDTRIELHKIKIGEAEGLSANKIGLHLSLLPLLQKQLSIGELSIDSPKVTISRDEQGVYIKGLPRVKKEKSSEDEGTGHKDSSGKEEVDTKKSLTSTDPGDANLLLKLKAFAANNFEFRFEDKLHNKDYWLREGVITAGLEMDADKVSIPDLTVNGKLFDKLEVGANGRGVSYDLQNKRIEFGRIILQLADSALNINGYFDSSLGEGKISFGSSKLSLEKLLPLAESVVPSFKEYETKGLVETSAQIDVSRTSLIGNALLGAEDVGATLKGYKISKLSGPIQIGLEENKKNLRTEALSFALNGAPMTLNSEITLKEKIIEVKKLALKAFAGQTLIDGTFGLSSPGAYKSNLQTSDVDLNLLLGTFSPVAANVTGTIKDLHFKSSGNLLENQKTSLQGQGAIEIINGSIKGVNILGKVLNAIGDLPFMKGSLMAHIPPNQESALRSPDTNFSS</sequence>
<dbReference type="PANTHER" id="PTHR30441">
    <property type="entry name" value="DUF748 DOMAIN-CONTAINING PROTEIN"/>
    <property type="match status" value="1"/>
</dbReference>
<dbReference type="GO" id="GO:0090313">
    <property type="term" value="P:regulation of protein targeting to membrane"/>
    <property type="evidence" value="ECO:0007669"/>
    <property type="project" value="TreeGrafter"/>
</dbReference>
<feature type="region of interest" description="Disordered" evidence="1">
    <location>
        <begin position="124"/>
        <end position="155"/>
    </location>
</feature>
<feature type="compositionally biased region" description="Basic and acidic residues" evidence="1">
    <location>
        <begin position="129"/>
        <end position="152"/>
    </location>
</feature>
<feature type="non-terminal residue" evidence="3">
    <location>
        <position position="512"/>
    </location>
</feature>
<gene>
    <name evidence="3" type="ORF">GYA55_13730</name>
</gene>
<comment type="caution">
    <text evidence="3">The sequence shown here is derived from an EMBL/GenBank/DDBJ whole genome shotgun (WGS) entry which is preliminary data.</text>
</comment>